<dbReference type="InterPro" id="IPR037257">
    <property type="entry name" value="T2SS_E_N_sf"/>
</dbReference>
<comment type="similarity">
    <text evidence="1">Belongs to the GSP E family.</text>
</comment>
<proteinExistence type="inferred from homology"/>
<dbReference type="OrthoDB" id="9805147at2"/>
<dbReference type="PROSITE" id="PS00662">
    <property type="entry name" value="T2SP_E"/>
    <property type="match status" value="1"/>
</dbReference>
<dbReference type="CDD" id="cd01129">
    <property type="entry name" value="PulE-GspE-like"/>
    <property type="match status" value="1"/>
</dbReference>
<dbReference type="Pfam" id="PF05157">
    <property type="entry name" value="MshEN"/>
    <property type="match status" value="1"/>
</dbReference>
<dbReference type="FunFam" id="3.30.300.160:FF:000002">
    <property type="entry name" value="Type II secretion system protein E"/>
    <property type="match status" value="1"/>
</dbReference>
<dbReference type="InterPro" id="IPR027417">
    <property type="entry name" value="P-loop_NTPase"/>
</dbReference>
<dbReference type="SUPFAM" id="SSF160246">
    <property type="entry name" value="EspE N-terminal domain-like"/>
    <property type="match status" value="1"/>
</dbReference>
<dbReference type="KEGG" id="erz:ER308_19315"/>
<sequence>MRNSLVQLGEILREDGLVSGEDLARATAEHERTGKSLGRVLIELELVTEADLVAALARHLGMDFVDLSSGQVDTVAASLVPEHLARRHCVLPIGFDDDGTLVIAMGDPANVLAIDDVRTATDRDVRAVVATRSDINQAIERYVRMGESVEDLADEIDTRDEPDDLESIQEVADDAPIVKFVNAIISQAVADRASDIHIEPQEHEIRVRERVDGVLHEVTTQGKKIHAGVVSRLKIMAEMDIAERRIPQDGRISIRTGGKAIDLRVSTLPTVHGEKVVMRILDKSSVLLELSDLGFLDHNYQRYEESFTKPYGMILVTGPTGSGKSTTLYATLNVINQPGVNIVTTEDPVEYQLGGISQVQINPKAGLSFPNALRSILRQDPDVVLVGEMRDTETAQIGMEAALTGHLVLSTLHTNDAPSAVTRLTEMGVEPFLVSSSVDCVLAQRLARRICKHCRQAYEPTAAELRTAGLPVDEDESLPTLYKAVGCAACAHTGYRGRLAVHEVMVMSEEIQRLIVERASTEEVTKFAKAQGMRTLREDGLAKALMGQTTLEEVSRVVV</sequence>
<dbReference type="SMART" id="SM00382">
    <property type="entry name" value="AAA"/>
    <property type="match status" value="1"/>
</dbReference>
<dbReference type="InterPro" id="IPR001482">
    <property type="entry name" value="T2SS/T4SS_dom"/>
</dbReference>
<keyword evidence="2" id="KW-0547">Nucleotide-binding</keyword>
<evidence type="ECO:0000256" key="2">
    <source>
        <dbReference type="ARBA" id="ARBA00022741"/>
    </source>
</evidence>
<dbReference type="SUPFAM" id="SSF52540">
    <property type="entry name" value="P-loop containing nucleoside triphosphate hydrolases"/>
    <property type="match status" value="1"/>
</dbReference>
<dbReference type="FunFam" id="3.30.450.90:FF:000001">
    <property type="entry name" value="Type II secretion system ATPase GspE"/>
    <property type="match status" value="1"/>
</dbReference>
<evidence type="ECO:0000313" key="6">
    <source>
        <dbReference type="Proteomes" id="UP000291469"/>
    </source>
</evidence>
<dbReference type="Gene3D" id="3.30.450.90">
    <property type="match status" value="1"/>
</dbReference>
<dbReference type="GO" id="GO:0005524">
    <property type="term" value="F:ATP binding"/>
    <property type="evidence" value="ECO:0007669"/>
    <property type="project" value="UniProtKB-KW"/>
</dbReference>
<keyword evidence="6" id="KW-1185">Reference proteome</keyword>
<keyword evidence="3" id="KW-0067">ATP-binding</keyword>
<evidence type="ECO:0000256" key="3">
    <source>
        <dbReference type="ARBA" id="ARBA00022840"/>
    </source>
</evidence>
<name>A0A411YLQ6_9ACTN</name>
<gene>
    <name evidence="5" type="ORF">ER308_19315</name>
</gene>
<dbReference type="Gene3D" id="3.30.300.160">
    <property type="entry name" value="Type II secretion system, protein E, N-terminal domain"/>
    <property type="match status" value="1"/>
</dbReference>
<protein>
    <submittedName>
        <fullName evidence="5">Type II secretion system protein GspE</fullName>
    </submittedName>
</protein>
<dbReference type="AlphaFoldDB" id="A0A411YLQ6"/>
<dbReference type="GO" id="GO:0005886">
    <property type="term" value="C:plasma membrane"/>
    <property type="evidence" value="ECO:0007669"/>
    <property type="project" value="TreeGrafter"/>
</dbReference>
<evidence type="ECO:0000313" key="5">
    <source>
        <dbReference type="EMBL" id="QBI22132.1"/>
    </source>
</evidence>
<evidence type="ECO:0000256" key="1">
    <source>
        <dbReference type="ARBA" id="ARBA00006611"/>
    </source>
</evidence>
<dbReference type="InterPro" id="IPR007831">
    <property type="entry name" value="T2SS_GspE_N"/>
</dbReference>
<dbReference type="Gene3D" id="3.40.50.300">
    <property type="entry name" value="P-loop containing nucleotide triphosphate hydrolases"/>
    <property type="match status" value="1"/>
</dbReference>
<organism evidence="5 6">
    <name type="scientific">Egibacter rhizosphaerae</name>
    <dbReference type="NCBI Taxonomy" id="1670831"/>
    <lineage>
        <taxon>Bacteria</taxon>
        <taxon>Bacillati</taxon>
        <taxon>Actinomycetota</taxon>
        <taxon>Nitriliruptoria</taxon>
        <taxon>Egibacterales</taxon>
        <taxon>Egibacteraceae</taxon>
        <taxon>Egibacter</taxon>
    </lineage>
</organism>
<reference evidence="5 6" key="1">
    <citation type="submission" date="2019-01" db="EMBL/GenBank/DDBJ databases">
        <title>Egibacter rhizosphaerae EGI 80759T.</title>
        <authorList>
            <person name="Chen D.-D."/>
            <person name="Tian Y."/>
            <person name="Jiao J.-Y."/>
            <person name="Zhang X.-T."/>
            <person name="Zhang Y.-G."/>
            <person name="Zhang Y."/>
            <person name="Xiao M."/>
            <person name="Shu W.-S."/>
            <person name="Li W.-J."/>
        </authorList>
    </citation>
    <scope>NUCLEOTIDE SEQUENCE [LARGE SCALE GENOMIC DNA]</scope>
    <source>
        <strain evidence="5 6">EGI 80759</strain>
    </source>
</reference>
<dbReference type="EMBL" id="CP036402">
    <property type="protein sequence ID" value="QBI22132.1"/>
    <property type="molecule type" value="Genomic_DNA"/>
</dbReference>
<dbReference type="FunFam" id="3.40.50.300:FF:000398">
    <property type="entry name" value="Type IV pilus assembly ATPase PilB"/>
    <property type="match status" value="1"/>
</dbReference>
<dbReference type="Pfam" id="PF00437">
    <property type="entry name" value="T2SSE"/>
    <property type="match status" value="1"/>
</dbReference>
<dbReference type="InterPro" id="IPR003593">
    <property type="entry name" value="AAA+_ATPase"/>
</dbReference>
<dbReference type="GO" id="GO:0016887">
    <property type="term" value="F:ATP hydrolysis activity"/>
    <property type="evidence" value="ECO:0007669"/>
    <property type="project" value="TreeGrafter"/>
</dbReference>
<dbReference type="Gene3D" id="1.10.40.70">
    <property type="match status" value="1"/>
</dbReference>
<dbReference type="Proteomes" id="UP000291469">
    <property type="component" value="Chromosome"/>
</dbReference>
<evidence type="ECO:0000259" key="4">
    <source>
        <dbReference type="PROSITE" id="PS00662"/>
    </source>
</evidence>
<dbReference type="PANTHER" id="PTHR30258">
    <property type="entry name" value="TYPE II SECRETION SYSTEM PROTEIN GSPE-RELATED"/>
    <property type="match status" value="1"/>
</dbReference>
<accession>A0A411YLQ6</accession>
<feature type="domain" description="Bacterial type II secretion system protein E" evidence="4">
    <location>
        <begin position="377"/>
        <end position="391"/>
    </location>
</feature>
<dbReference type="PANTHER" id="PTHR30258:SF1">
    <property type="entry name" value="PROTEIN TRANSPORT PROTEIN HOFB HOMOLOG"/>
    <property type="match status" value="1"/>
</dbReference>